<feature type="domain" description="Spore germination GerAC-like C-terminal" evidence="9">
    <location>
        <begin position="218"/>
        <end position="377"/>
    </location>
</feature>
<comment type="subcellular location">
    <subcellularLocation>
        <location evidence="1">Membrane</location>
        <topology evidence="1">Lipid-anchor</topology>
    </subcellularLocation>
</comment>
<dbReference type="InterPro" id="IPR038501">
    <property type="entry name" value="Spore_GerAC_C_sf"/>
</dbReference>
<evidence type="ECO:0000256" key="8">
    <source>
        <dbReference type="SAM" id="SignalP"/>
    </source>
</evidence>
<dbReference type="InterPro" id="IPR046953">
    <property type="entry name" value="Spore_GerAC-like_C"/>
</dbReference>
<keyword evidence="6" id="KW-0564">Palmitate</keyword>
<gene>
    <name evidence="11" type="ORF">L1F29_14665</name>
</gene>
<evidence type="ECO:0000256" key="1">
    <source>
        <dbReference type="ARBA" id="ARBA00004635"/>
    </source>
</evidence>
<keyword evidence="5" id="KW-0472">Membrane</keyword>
<dbReference type="RefSeq" id="WP_258389047.1">
    <property type="nucleotide sequence ID" value="NZ_CP091430.1"/>
</dbReference>
<accession>A0ABY5SG78</accession>
<dbReference type="Gene3D" id="3.30.300.210">
    <property type="entry name" value="Nutrient germinant receptor protein C, domain 3"/>
    <property type="match status" value="1"/>
</dbReference>
<keyword evidence="7" id="KW-0449">Lipoprotein</keyword>
<feature type="chain" id="PRO_5046054261" evidence="8">
    <location>
        <begin position="23"/>
        <end position="388"/>
    </location>
</feature>
<feature type="signal peptide" evidence="8">
    <location>
        <begin position="1"/>
        <end position="22"/>
    </location>
</feature>
<dbReference type="Pfam" id="PF05504">
    <property type="entry name" value="Spore_GerAC"/>
    <property type="match status" value="1"/>
</dbReference>
<dbReference type="Proteomes" id="UP001057877">
    <property type="component" value="Chromosome"/>
</dbReference>
<evidence type="ECO:0000313" key="12">
    <source>
        <dbReference type="Proteomes" id="UP001057877"/>
    </source>
</evidence>
<keyword evidence="4 8" id="KW-0732">Signal</keyword>
<dbReference type="PROSITE" id="PS51257">
    <property type="entry name" value="PROKAR_LIPOPROTEIN"/>
    <property type="match status" value="1"/>
</dbReference>
<protein>
    <submittedName>
        <fullName evidence="11">Ger(X)C family spore germination protein</fullName>
    </submittedName>
</protein>
<evidence type="ECO:0000259" key="10">
    <source>
        <dbReference type="Pfam" id="PF25198"/>
    </source>
</evidence>
<evidence type="ECO:0000256" key="3">
    <source>
        <dbReference type="ARBA" id="ARBA00022544"/>
    </source>
</evidence>
<dbReference type="NCBIfam" id="TIGR02887">
    <property type="entry name" value="spore_ger_x_C"/>
    <property type="match status" value="1"/>
</dbReference>
<keyword evidence="12" id="KW-1185">Reference proteome</keyword>
<evidence type="ECO:0000256" key="4">
    <source>
        <dbReference type="ARBA" id="ARBA00022729"/>
    </source>
</evidence>
<name>A0ABY5SG78_9BACL</name>
<dbReference type="PANTHER" id="PTHR35789:SF1">
    <property type="entry name" value="SPORE GERMINATION PROTEIN B3"/>
    <property type="match status" value="1"/>
</dbReference>
<dbReference type="PANTHER" id="PTHR35789">
    <property type="entry name" value="SPORE GERMINATION PROTEIN B3"/>
    <property type="match status" value="1"/>
</dbReference>
<keyword evidence="3" id="KW-0309">Germination</keyword>
<proteinExistence type="inferred from homology"/>
<reference evidence="11" key="1">
    <citation type="submission" date="2022-01" db="EMBL/GenBank/DDBJ databases">
        <title>Paenibacillus spongiae sp. nov., isolated from marine sponge.</title>
        <authorList>
            <person name="Li Z."/>
            <person name="Zhang M."/>
        </authorList>
    </citation>
    <scope>NUCLEOTIDE SEQUENCE</scope>
    <source>
        <strain evidence="11">PHS-Z3</strain>
    </source>
</reference>
<organism evidence="11 12">
    <name type="scientific">Paenibacillus spongiae</name>
    <dbReference type="NCBI Taxonomy" id="2909671"/>
    <lineage>
        <taxon>Bacteria</taxon>
        <taxon>Bacillati</taxon>
        <taxon>Bacillota</taxon>
        <taxon>Bacilli</taxon>
        <taxon>Bacillales</taxon>
        <taxon>Paenibacillaceae</taxon>
        <taxon>Paenibacillus</taxon>
    </lineage>
</organism>
<dbReference type="InterPro" id="IPR057336">
    <property type="entry name" value="GerAC_N"/>
</dbReference>
<dbReference type="EMBL" id="CP091430">
    <property type="protein sequence ID" value="UVI32994.1"/>
    <property type="molecule type" value="Genomic_DNA"/>
</dbReference>
<evidence type="ECO:0000259" key="9">
    <source>
        <dbReference type="Pfam" id="PF05504"/>
    </source>
</evidence>
<evidence type="ECO:0000256" key="2">
    <source>
        <dbReference type="ARBA" id="ARBA00007886"/>
    </source>
</evidence>
<evidence type="ECO:0000256" key="7">
    <source>
        <dbReference type="ARBA" id="ARBA00023288"/>
    </source>
</evidence>
<evidence type="ECO:0000256" key="6">
    <source>
        <dbReference type="ARBA" id="ARBA00023139"/>
    </source>
</evidence>
<dbReference type="InterPro" id="IPR008844">
    <property type="entry name" value="Spore_GerAC-like"/>
</dbReference>
<evidence type="ECO:0000256" key="5">
    <source>
        <dbReference type="ARBA" id="ARBA00023136"/>
    </source>
</evidence>
<comment type="similarity">
    <text evidence="2">Belongs to the GerABKC lipoprotein family.</text>
</comment>
<feature type="domain" description="Spore germination protein N-terminal" evidence="10">
    <location>
        <begin position="24"/>
        <end position="198"/>
    </location>
</feature>
<dbReference type="Pfam" id="PF25198">
    <property type="entry name" value="Spore_GerAC_N"/>
    <property type="match status" value="1"/>
</dbReference>
<evidence type="ECO:0000313" key="11">
    <source>
        <dbReference type="EMBL" id="UVI32994.1"/>
    </source>
</evidence>
<sequence>MKHKSVCVLALTAVLMLGSGCATDVHDIEKLVYASAIGVDYKDGQYYGYVQFIDFQSVAKTTETQKQPAKTWVGEGKGESFEESLFDIYRSAQERIYWGHVTAILISESAFKQGFANITDSISRYYEFRLTPWVYGTKEPIKDIFSTSGFFGRSPLATILHEPEGIYTQTSLIKAVKLHRLIAQTYEPGFTSCIPTLAVNKEQWSEKEKTDPKLMIDGAIFLKNESYRSYIGLKDLAGLRWVQKGSVRAGIPVPSPSEPKVQLVFDNPKSRLKLVHGGSDPKYDISLKATGYMVNRNGNDMMGLQQLTDKTKEAIEREIRKTYQAGRKKKTDVLNLEHNLYRNHYPKWKAMSSVEDKLLAEDTIRDIHLDINITHTGSEKNKHIKRIN</sequence>